<sequence length="519" mass="56348">MKEDFVLRVTQPVAPENKKEDMENVKLEDALDIAGAGRYQIIHCSLMLAILLSAMLEMIGIAFVLPAAACDLDIPDSLKGILTSIPNIGVIITAPFWGRAADSHGRKPVLLLSTAAAGLMGFLAAFMPNLLSFALCKFAESLFLSCPSSLCFPYACEIMPKERRDKTVLITNGLLNMLASLNPILAWAILPFSWEYQMGIITFKSWRLLTLAYSLPLLLSAIWMTTAVESPKFLMTKNKQQETLKVLKRVYSVNTGLSEENYSVKSLKNTMESSSFPKLQNSDSDSTPNPKKESSLELLRLPHLKWLALTGFLMFGLFSLLNGLFLLAPDALNKLMTGASDDTGTICETINQTPQNQTSSNCVDTISQDTFRIMVVSTIIYGVLVTVGSFSPFSKKTLLVTMYSAVGVACLTSGLSTNRLLVGITMSALQITALGIGPLTAYAVHLFPTRLRGTAVGAVMMFGRLGSAVGANAAGYFLSVSCSSTFYGFTLLLFLCAALSFLLPGDHSNQDNHTQAENR</sequence>
<keyword evidence="2" id="KW-1185">Reference proteome</keyword>
<evidence type="ECO:0000313" key="2">
    <source>
        <dbReference type="Proteomes" id="UP000824533"/>
    </source>
</evidence>
<evidence type="ECO:0000313" key="1">
    <source>
        <dbReference type="EMBL" id="KAJ0177600.1"/>
    </source>
</evidence>
<dbReference type="EMBL" id="CM034397">
    <property type="protein sequence ID" value="KAJ0177600.1"/>
    <property type="molecule type" value="Genomic_DNA"/>
</dbReference>
<reference evidence="1 2" key="1">
    <citation type="journal article" date="2021" name="Front. Genet.">
        <title>Chromosome-Level Genome Assembly Reveals Significant Gene Expansion in the Toll and IMD Signaling Pathways of Dendrolimus kikuchii.</title>
        <authorList>
            <person name="Zhou J."/>
            <person name="Wu P."/>
            <person name="Xiong Z."/>
            <person name="Liu N."/>
            <person name="Zhao N."/>
            <person name="Ji M."/>
            <person name="Qiu Y."/>
            <person name="Yang B."/>
        </authorList>
    </citation>
    <scope>NUCLEOTIDE SEQUENCE [LARGE SCALE GENOMIC DNA]</scope>
    <source>
        <strain evidence="1">Ann1</strain>
    </source>
</reference>
<protein>
    <submittedName>
        <fullName evidence="1">Uncharacterized protein</fullName>
    </submittedName>
</protein>
<comment type="caution">
    <text evidence="1">The sequence shown here is derived from an EMBL/GenBank/DDBJ whole genome shotgun (WGS) entry which is preliminary data.</text>
</comment>
<name>A0ACC1D148_9NEOP</name>
<dbReference type="Proteomes" id="UP000824533">
    <property type="component" value="Linkage Group LG11"/>
</dbReference>
<proteinExistence type="predicted"/>
<gene>
    <name evidence="1" type="ORF">K1T71_006473</name>
</gene>
<organism evidence="1 2">
    <name type="scientific">Dendrolimus kikuchii</name>
    <dbReference type="NCBI Taxonomy" id="765133"/>
    <lineage>
        <taxon>Eukaryota</taxon>
        <taxon>Metazoa</taxon>
        <taxon>Ecdysozoa</taxon>
        <taxon>Arthropoda</taxon>
        <taxon>Hexapoda</taxon>
        <taxon>Insecta</taxon>
        <taxon>Pterygota</taxon>
        <taxon>Neoptera</taxon>
        <taxon>Endopterygota</taxon>
        <taxon>Lepidoptera</taxon>
        <taxon>Glossata</taxon>
        <taxon>Ditrysia</taxon>
        <taxon>Bombycoidea</taxon>
        <taxon>Lasiocampidae</taxon>
        <taxon>Dendrolimus</taxon>
    </lineage>
</organism>
<accession>A0ACC1D148</accession>